<dbReference type="PANTHER" id="PTHR13675:SF0">
    <property type="entry name" value="LYR MOTIF-CONTAINING PROTEIN 2"/>
    <property type="match status" value="1"/>
</dbReference>
<dbReference type="EMBL" id="UNSH01000036">
    <property type="protein sequence ID" value="SZF01433.1"/>
    <property type="molecule type" value="Genomic_DNA"/>
</dbReference>
<evidence type="ECO:0000256" key="6">
    <source>
        <dbReference type="ARBA" id="ARBA00044735"/>
    </source>
</evidence>
<evidence type="ECO:0000313" key="8">
    <source>
        <dbReference type="EMBL" id="SZF01433.1"/>
    </source>
</evidence>
<evidence type="ECO:0000256" key="2">
    <source>
        <dbReference type="ARBA" id="ARBA00009508"/>
    </source>
</evidence>
<comment type="function">
    <text evidence="6">Involved in efficient integration of the N-module into mitochondrial respiratory chain complex I.</text>
</comment>
<name>A0A383UMA5_BLUHO</name>
<feature type="domain" description="Complex 1 LYR protein" evidence="7">
    <location>
        <begin position="27"/>
        <end position="83"/>
    </location>
</feature>
<dbReference type="Proteomes" id="UP000275772">
    <property type="component" value="Unassembled WGS sequence"/>
</dbReference>
<evidence type="ECO:0000256" key="4">
    <source>
        <dbReference type="ARBA" id="ARBA00023128"/>
    </source>
</evidence>
<reference evidence="8 9" key="1">
    <citation type="submission" date="2017-11" db="EMBL/GenBank/DDBJ databases">
        <authorList>
            <person name="Kracher B."/>
        </authorList>
    </citation>
    <scope>NUCLEOTIDE SEQUENCE [LARGE SCALE GENOMIC DNA]</scope>
    <source>
        <strain evidence="8 9">RACE1</strain>
    </source>
</reference>
<gene>
    <name evidence="8" type="ORF">BLGHR1_12199</name>
</gene>
<evidence type="ECO:0000259" key="7">
    <source>
        <dbReference type="Pfam" id="PF05347"/>
    </source>
</evidence>
<protein>
    <recommendedName>
        <fullName evidence="5">LYR motif-containing protein 2</fullName>
    </recommendedName>
</protein>
<dbReference type="AlphaFoldDB" id="A0A383UMA5"/>
<keyword evidence="4" id="KW-0496">Mitochondrion</keyword>
<proteinExistence type="inferred from homology"/>
<evidence type="ECO:0000256" key="1">
    <source>
        <dbReference type="ARBA" id="ARBA00004173"/>
    </source>
</evidence>
<dbReference type="InterPro" id="IPR008011">
    <property type="entry name" value="Complex1_LYR_dom"/>
</dbReference>
<sequence length="95" mass="11179">MSPIPPRIPRVQLNSALSLGHFIQRTKVLALYRSIIRSSRNIPESHTRRETILYVKNEFLSNRNVKDLKQIRYLVSTGKSQWQRAEKFLVAFRTI</sequence>
<dbReference type="PANTHER" id="PTHR13675">
    <property type="entry name" value="LYR MOTIF-CONTAINING PROTEIN 2"/>
    <property type="match status" value="1"/>
</dbReference>
<dbReference type="InterPro" id="IPR045293">
    <property type="entry name" value="Complex1_LYR_LYRM2"/>
</dbReference>
<evidence type="ECO:0000313" key="9">
    <source>
        <dbReference type="Proteomes" id="UP000275772"/>
    </source>
</evidence>
<comment type="similarity">
    <text evidence="2">Belongs to the complex I LYR family.</text>
</comment>
<dbReference type="CDD" id="cd20262">
    <property type="entry name" value="Complex1_LYR_LYRM2"/>
    <property type="match status" value="1"/>
</dbReference>
<dbReference type="VEuPathDB" id="FungiDB:BLGHR1_12199"/>
<evidence type="ECO:0000256" key="5">
    <source>
        <dbReference type="ARBA" id="ARBA00026235"/>
    </source>
</evidence>
<dbReference type="Pfam" id="PF05347">
    <property type="entry name" value="Complex1_LYR"/>
    <property type="match status" value="1"/>
</dbReference>
<accession>A0A383UMA5</accession>
<evidence type="ECO:0000256" key="3">
    <source>
        <dbReference type="ARBA" id="ARBA00022946"/>
    </source>
</evidence>
<dbReference type="GO" id="GO:0005739">
    <property type="term" value="C:mitochondrion"/>
    <property type="evidence" value="ECO:0007669"/>
    <property type="project" value="UniProtKB-SubCell"/>
</dbReference>
<keyword evidence="3" id="KW-0809">Transit peptide</keyword>
<organism evidence="8 9">
    <name type="scientific">Blumeria hordei</name>
    <name type="common">Barley powdery mildew</name>
    <name type="synonym">Blumeria graminis f. sp. hordei</name>
    <dbReference type="NCBI Taxonomy" id="2867405"/>
    <lineage>
        <taxon>Eukaryota</taxon>
        <taxon>Fungi</taxon>
        <taxon>Dikarya</taxon>
        <taxon>Ascomycota</taxon>
        <taxon>Pezizomycotina</taxon>
        <taxon>Leotiomycetes</taxon>
        <taxon>Erysiphales</taxon>
        <taxon>Erysiphaceae</taxon>
        <taxon>Blumeria</taxon>
    </lineage>
</organism>
<comment type="subcellular location">
    <subcellularLocation>
        <location evidence="1">Mitochondrion</location>
    </subcellularLocation>
</comment>